<name>A0A9P6JW24_9FUNG</name>
<feature type="domain" description="DJ-1/PfpI" evidence="1">
    <location>
        <begin position="9"/>
        <end position="54"/>
    </location>
</feature>
<comment type="caution">
    <text evidence="2">The sequence shown here is derived from an EMBL/GenBank/DDBJ whole genome shotgun (WGS) entry which is preliminary data.</text>
</comment>
<evidence type="ECO:0000313" key="3">
    <source>
        <dbReference type="Proteomes" id="UP000780801"/>
    </source>
</evidence>
<evidence type="ECO:0000259" key="1">
    <source>
        <dbReference type="Pfam" id="PF01965"/>
    </source>
</evidence>
<dbReference type="OrthoDB" id="543156at2759"/>
<feature type="non-terminal residue" evidence="2">
    <location>
        <position position="60"/>
    </location>
</feature>
<dbReference type="AlphaFoldDB" id="A0A9P6JW24"/>
<dbReference type="InterPro" id="IPR002818">
    <property type="entry name" value="DJ-1/PfpI"/>
</dbReference>
<sequence>PGTLVYMSNDMLLSKVRARIEEATWCFTVCTGAAILAKTGLVDGYNLTTNKAFFEMFTVT</sequence>
<proteinExistence type="predicted"/>
<organism evidence="2 3">
    <name type="scientific">Lunasporangiospora selenospora</name>
    <dbReference type="NCBI Taxonomy" id="979761"/>
    <lineage>
        <taxon>Eukaryota</taxon>
        <taxon>Fungi</taxon>
        <taxon>Fungi incertae sedis</taxon>
        <taxon>Mucoromycota</taxon>
        <taxon>Mortierellomycotina</taxon>
        <taxon>Mortierellomycetes</taxon>
        <taxon>Mortierellales</taxon>
        <taxon>Mortierellaceae</taxon>
        <taxon>Lunasporangiospora</taxon>
    </lineage>
</organism>
<keyword evidence="3" id="KW-1185">Reference proteome</keyword>
<accession>A0A9P6JW24</accession>
<gene>
    <name evidence="2" type="ORF">BGW38_010321</name>
</gene>
<evidence type="ECO:0000313" key="2">
    <source>
        <dbReference type="EMBL" id="KAF9536078.1"/>
    </source>
</evidence>
<dbReference type="Pfam" id="PF01965">
    <property type="entry name" value="DJ-1_PfpI"/>
    <property type="match status" value="1"/>
</dbReference>
<dbReference type="SUPFAM" id="SSF52317">
    <property type="entry name" value="Class I glutamine amidotransferase-like"/>
    <property type="match status" value="1"/>
</dbReference>
<protein>
    <recommendedName>
        <fullName evidence="1">DJ-1/PfpI domain-containing protein</fullName>
    </recommendedName>
</protein>
<dbReference type="Proteomes" id="UP000780801">
    <property type="component" value="Unassembled WGS sequence"/>
</dbReference>
<dbReference type="Gene3D" id="3.40.50.880">
    <property type="match status" value="1"/>
</dbReference>
<reference evidence="2" key="1">
    <citation type="journal article" date="2020" name="Fungal Divers.">
        <title>Resolving the Mortierellaceae phylogeny through synthesis of multi-gene phylogenetics and phylogenomics.</title>
        <authorList>
            <person name="Vandepol N."/>
            <person name="Liber J."/>
            <person name="Desiro A."/>
            <person name="Na H."/>
            <person name="Kennedy M."/>
            <person name="Barry K."/>
            <person name="Grigoriev I.V."/>
            <person name="Miller A.N."/>
            <person name="O'Donnell K."/>
            <person name="Stajich J.E."/>
            <person name="Bonito G."/>
        </authorList>
    </citation>
    <scope>NUCLEOTIDE SEQUENCE</scope>
    <source>
        <strain evidence="2">KOD1015</strain>
    </source>
</reference>
<dbReference type="InterPro" id="IPR029062">
    <property type="entry name" value="Class_I_gatase-like"/>
</dbReference>
<dbReference type="EMBL" id="JAABOA010008227">
    <property type="protein sequence ID" value="KAF9536078.1"/>
    <property type="molecule type" value="Genomic_DNA"/>
</dbReference>
<feature type="non-terminal residue" evidence="2">
    <location>
        <position position="1"/>
    </location>
</feature>